<feature type="domain" description="NIPSNAP" evidence="1">
    <location>
        <begin position="4"/>
        <end position="100"/>
    </location>
</feature>
<dbReference type="SUPFAM" id="SSF54909">
    <property type="entry name" value="Dimeric alpha+beta barrel"/>
    <property type="match status" value="1"/>
</dbReference>
<sequence length="113" mass="13466">MFIELYEYTVNEGMWQEWEAFMARAVPYQESCGMSVRGLYWADGDHTRFVWMRQFDDDEHRDRAYAAVYDSDFWVQNMLPEVRRLVVTGSGRTTRLDPFSETDAIGNRGFEER</sequence>
<dbReference type="Pfam" id="PF07978">
    <property type="entry name" value="NIPSNAP"/>
    <property type="match status" value="1"/>
</dbReference>
<gene>
    <name evidence="2" type="ORF">O4213_13895</name>
</gene>
<dbReference type="RefSeq" id="WP_301571821.1">
    <property type="nucleotide sequence ID" value="NZ_JAPWIE010000004.1"/>
</dbReference>
<dbReference type="EMBL" id="JAPWIE010000004">
    <property type="protein sequence ID" value="MCZ4551079.1"/>
    <property type="molecule type" value="Genomic_DNA"/>
</dbReference>
<proteinExistence type="predicted"/>
<dbReference type="InterPro" id="IPR011008">
    <property type="entry name" value="Dimeric_a/b-barrel"/>
</dbReference>
<reference evidence="2" key="1">
    <citation type="submission" date="2022-12" db="EMBL/GenBank/DDBJ databases">
        <authorList>
            <person name="Krivoruchko A.V."/>
            <person name="Elkin A."/>
        </authorList>
    </citation>
    <scope>NUCLEOTIDE SEQUENCE</scope>
    <source>
        <strain evidence="2">IEGM 1388</strain>
    </source>
</reference>
<accession>A0ABT4MW94</accession>
<evidence type="ECO:0000313" key="3">
    <source>
        <dbReference type="Proteomes" id="UP001067235"/>
    </source>
</evidence>
<evidence type="ECO:0000313" key="2">
    <source>
        <dbReference type="EMBL" id="MCZ4551079.1"/>
    </source>
</evidence>
<protein>
    <submittedName>
        <fullName evidence="2">NIPSNAP family protein</fullName>
    </submittedName>
</protein>
<dbReference type="InterPro" id="IPR012577">
    <property type="entry name" value="NIPSNAP"/>
</dbReference>
<evidence type="ECO:0000259" key="1">
    <source>
        <dbReference type="Pfam" id="PF07978"/>
    </source>
</evidence>
<dbReference type="Gene3D" id="3.30.70.100">
    <property type="match status" value="1"/>
</dbReference>
<organism evidence="2 3">
    <name type="scientific">Gordonia rubripertincta</name>
    <name type="common">Rhodococcus corallinus</name>
    <dbReference type="NCBI Taxonomy" id="36822"/>
    <lineage>
        <taxon>Bacteria</taxon>
        <taxon>Bacillati</taxon>
        <taxon>Actinomycetota</taxon>
        <taxon>Actinomycetes</taxon>
        <taxon>Mycobacteriales</taxon>
        <taxon>Gordoniaceae</taxon>
        <taxon>Gordonia</taxon>
    </lineage>
</organism>
<comment type="caution">
    <text evidence="2">The sequence shown here is derived from an EMBL/GenBank/DDBJ whole genome shotgun (WGS) entry which is preliminary data.</text>
</comment>
<dbReference type="Proteomes" id="UP001067235">
    <property type="component" value="Unassembled WGS sequence"/>
</dbReference>
<name>A0ABT4MW94_GORRU</name>
<keyword evidence="3" id="KW-1185">Reference proteome</keyword>